<dbReference type="Proteomes" id="UP000063308">
    <property type="component" value="Chromosome"/>
</dbReference>
<dbReference type="PANTHER" id="PTHR35149">
    <property type="entry name" value="SLL5132 PROTEIN"/>
    <property type="match status" value="1"/>
</dbReference>
<dbReference type="Pfam" id="PF03235">
    <property type="entry name" value="GmrSD_N"/>
    <property type="match status" value="1"/>
</dbReference>
<gene>
    <name evidence="3" type="ORF">NK6_8614</name>
</gene>
<accession>A0A0E4BWK1</accession>
<name>A0A0E4BWK1_9BRAD</name>
<feature type="domain" description="GmrSD restriction endonucleases C-terminal" evidence="2">
    <location>
        <begin position="452"/>
        <end position="584"/>
    </location>
</feature>
<organism evidence="3 4">
    <name type="scientific">Bradyrhizobium diazoefficiens</name>
    <dbReference type="NCBI Taxonomy" id="1355477"/>
    <lineage>
        <taxon>Bacteria</taxon>
        <taxon>Pseudomonadati</taxon>
        <taxon>Pseudomonadota</taxon>
        <taxon>Alphaproteobacteria</taxon>
        <taxon>Hyphomicrobiales</taxon>
        <taxon>Nitrobacteraceae</taxon>
        <taxon>Bradyrhizobium</taxon>
    </lineage>
</organism>
<dbReference type="Pfam" id="PF07510">
    <property type="entry name" value="GmrSD_C"/>
    <property type="match status" value="1"/>
</dbReference>
<dbReference type="InterPro" id="IPR011089">
    <property type="entry name" value="GmrSD_C"/>
</dbReference>
<dbReference type="AlphaFoldDB" id="A0A0E4BWK1"/>
<dbReference type="PANTHER" id="PTHR35149:SF1">
    <property type="entry name" value="DUF5655 DOMAIN-CONTAINING PROTEIN"/>
    <property type="match status" value="1"/>
</dbReference>
<feature type="domain" description="GmrSD restriction endonucleases N-terminal" evidence="1">
    <location>
        <begin position="43"/>
        <end position="266"/>
    </location>
</feature>
<evidence type="ECO:0000313" key="3">
    <source>
        <dbReference type="EMBL" id="BAR61763.1"/>
    </source>
</evidence>
<evidence type="ECO:0000313" key="4">
    <source>
        <dbReference type="Proteomes" id="UP000063308"/>
    </source>
</evidence>
<reference evidence="3 4" key="1">
    <citation type="submission" date="2014-11" db="EMBL/GenBank/DDBJ databases">
        <title>Symbiosis island explosion on the genome of extra-slow-growing strains of soybean bradyrhizobia with massive insertion sequences.</title>
        <authorList>
            <person name="Iida T."/>
            <person name="Minamisawa K."/>
        </authorList>
    </citation>
    <scope>NUCLEOTIDE SEQUENCE [LARGE SCALE GENOMIC DNA]</scope>
    <source>
        <strain evidence="3 4">NK6</strain>
    </source>
</reference>
<evidence type="ECO:0000259" key="2">
    <source>
        <dbReference type="Pfam" id="PF07510"/>
    </source>
</evidence>
<proteinExistence type="predicted"/>
<sequence length="593" mass="66155">MSDFANTCSAKPRPPGRTELLRGGRMAGGGIGIAIGESGVGSVLNRHSLRVPLNQRSYAWEDHHVRTLLEDFSNAIASENKTYFLGTIVLTQTADTTWEVADGQQRLATTAILISAIRDHLFAGSPNEKEASQKYTQNFLLEFDELTGEHVPKLRLNVEDNDFFVKNSLLAPDSAGRGTAAMNTDSHHRISRAIAICKEHVQNVIKPYAKADQAKRLYEWVAFLRENAVIIEIRVPDSFNAYTLFETLNDRGLRASQADILKNYLFGKAQDRLGEVAPKWANMASILESLDVDDLLLTFLRHYWISQNGPTIEKELADRIREKITGRQQAVDMANALATYSVDYAALFSPLEHAGWSSLDQQTRAYIYIMTRILQIEQIRPLLLAIVTHFAASEARSALKLCLTWSVRFLIAGGGGGGVLDRHYGLRAKEITTGDIKKATVLAERMKGIVKTDAEFAEGLRRARISKKHLARYYLRSIELCRKGDQNPELGGTLEDTTVFNLEHIMPLHPDTTWNVTEEVVQAFSRRLGNMTLLEPSVNGEIANKAFVAKKPIYQECPLSITSEIASFNKWGPDEIEERQAALASDALKVWSA</sequence>
<dbReference type="EMBL" id="AP014685">
    <property type="protein sequence ID" value="BAR61763.1"/>
    <property type="molecule type" value="Genomic_DNA"/>
</dbReference>
<evidence type="ECO:0008006" key="5">
    <source>
        <dbReference type="Google" id="ProtNLM"/>
    </source>
</evidence>
<evidence type="ECO:0000259" key="1">
    <source>
        <dbReference type="Pfam" id="PF03235"/>
    </source>
</evidence>
<protein>
    <recommendedName>
        <fullName evidence="5">DUF262 domain-containing protein</fullName>
    </recommendedName>
</protein>
<dbReference type="InterPro" id="IPR004919">
    <property type="entry name" value="GmrSD_N"/>
</dbReference>